<comment type="similarity">
    <text evidence="1">Belongs to the PI3/PI4-kinase family.</text>
</comment>
<evidence type="ECO:0000313" key="5">
    <source>
        <dbReference type="Proteomes" id="UP000887566"/>
    </source>
</evidence>
<dbReference type="InterPro" id="IPR035892">
    <property type="entry name" value="C2_domain_sf"/>
</dbReference>
<dbReference type="AlphaFoldDB" id="A0A914X219"/>
<accession>A0A914X219</accession>
<dbReference type="SUPFAM" id="SSF54236">
    <property type="entry name" value="Ubiquitin-like"/>
    <property type="match status" value="1"/>
</dbReference>
<dbReference type="Pfam" id="PF02192">
    <property type="entry name" value="PI3K_p85B"/>
    <property type="match status" value="1"/>
</dbReference>
<organism evidence="5 6">
    <name type="scientific">Plectus sambesii</name>
    <dbReference type="NCBI Taxonomy" id="2011161"/>
    <lineage>
        <taxon>Eukaryota</taxon>
        <taxon>Metazoa</taxon>
        <taxon>Ecdysozoa</taxon>
        <taxon>Nematoda</taxon>
        <taxon>Chromadorea</taxon>
        <taxon>Plectida</taxon>
        <taxon>Plectina</taxon>
        <taxon>Plectoidea</taxon>
        <taxon>Plectidae</taxon>
        <taxon>Plectus</taxon>
    </lineage>
</organism>
<reference evidence="6" key="1">
    <citation type="submission" date="2022-11" db="UniProtKB">
        <authorList>
            <consortium name="WormBaseParasite"/>
        </authorList>
    </citation>
    <scope>IDENTIFICATION</scope>
</reference>
<dbReference type="InterPro" id="IPR002420">
    <property type="entry name" value="PI3K-type_C2_dom"/>
</dbReference>
<dbReference type="Proteomes" id="UP000887566">
    <property type="component" value="Unplaced"/>
</dbReference>
<feature type="domain" description="PI3K-ABD" evidence="2">
    <location>
        <begin position="23"/>
        <end position="112"/>
    </location>
</feature>
<dbReference type="SMART" id="SM00143">
    <property type="entry name" value="PI3K_p85B"/>
    <property type="match status" value="1"/>
</dbReference>
<dbReference type="SMART" id="SM00144">
    <property type="entry name" value="PI3K_rbd"/>
    <property type="match status" value="1"/>
</dbReference>
<dbReference type="SUPFAM" id="SSF49562">
    <property type="entry name" value="C2 domain (Calcium/lipid-binding domain, CaLB)"/>
    <property type="match status" value="1"/>
</dbReference>
<feature type="domain" description="C2 PI3K-type" evidence="4">
    <location>
        <begin position="333"/>
        <end position="415"/>
    </location>
</feature>
<evidence type="ECO:0000259" key="2">
    <source>
        <dbReference type="PROSITE" id="PS51544"/>
    </source>
</evidence>
<keyword evidence="5" id="KW-1185">Reference proteome</keyword>
<dbReference type="PROSITE" id="PS51544">
    <property type="entry name" value="PI3K_ABD"/>
    <property type="match status" value="1"/>
</dbReference>
<proteinExistence type="inferred from homology"/>
<dbReference type="PROSITE" id="PS51547">
    <property type="entry name" value="C2_PI3K"/>
    <property type="match status" value="1"/>
</dbReference>
<dbReference type="Pfam" id="PF00794">
    <property type="entry name" value="PI3K_rbd"/>
    <property type="match status" value="1"/>
</dbReference>
<dbReference type="InterPro" id="IPR003113">
    <property type="entry name" value="PI3K_ABD"/>
</dbReference>
<evidence type="ECO:0000259" key="3">
    <source>
        <dbReference type="PROSITE" id="PS51546"/>
    </source>
</evidence>
<dbReference type="Gene3D" id="2.60.40.150">
    <property type="entry name" value="C2 domain"/>
    <property type="match status" value="1"/>
</dbReference>
<feature type="domain" description="PI3K-RBD" evidence="3">
    <location>
        <begin position="187"/>
        <end position="291"/>
    </location>
</feature>
<protein>
    <submittedName>
        <fullName evidence="6">Uncharacterized protein</fullName>
    </submittedName>
</protein>
<evidence type="ECO:0000313" key="6">
    <source>
        <dbReference type="WBParaSite" id="PSAMB.scaffold6111size10176.g27916.t1"/>
    </source>
</evidence>
<dbReference type="Gene3D" id="3.10.20.770">
    <property type="match status" value="1"/>
</dbReference>
<dbReference type="PROSITE" id="PS51546">
    <property type="entry name" value="PI3K_RBD"/>
    <property type="match status" value="1"/>
</dbReference>
<evidence type="ECO:0000256" key="1">
    <source>
        <dbReference type="PROSITE-ProRule" id="PRU00880"/>
    </source>
</evidence>
<sequence>MTPTPLPSGSGSGEVWHNEPATLGGVINMDLLMPNGLLIPVNCPTDRTLAALKVDLFVEAKKYPLYDRLLAPTDYIFYTVALSGEKEEFYDESRTIDSLRLFVPVLRLVEPEGNREEKQLAHDIGVAIGHPLSEVEHGLNSETEAARLQLYRIVESSVKERRNPETNADMYAFPEDLTSDSYPLPSTSDCLIAVWMKSAHNVGAKEGGQKMTIKCDLKTTTPDDLLRLALKGRYQRAHPVSADLMQQCSSQYVLKAVGLRLYLTNAVPLCRFRYIRSCLEKKTTPLLMMMSREAVLKETAVTWELIPPSWIRARGGTQDDEFNLPQASSLWKNQDMFKVRIHSASHINVTDVDLIYVKAAIFHGPDMIISRDSKKVTPSNPRWSDSWIEYDFFVPDIPPSAQICFSVVSVKIRKT</sequence>
<dbReference type="InterPro" id="IPR029071">
    <property type="entry name" value="Ubiquitin-like_domsf"/>
</dbReference>
<evidence type="ECO:0000259" key="4">
    <source>
        <dbReference type="PROSITE" id="PS51547"/>
    </source>
</evidence>
<name>A0A914X219_9BILA</name>
<dbReference type="InterPro" id="IPR000341">
    <property type="entry name" value="PI3K_Ras-bd_dom"/>
</dbReference>
<dbReference type="WBParaSite" id="PSAMB.scaffold6111size10176.g27916.t1">
    <property type="protein sequence ID" value="PSAMB.scaffold6111size10176.g27916.t1"/>
    <property type="gene ID" value="PSAMB.scaffold6111size10176.g27916"/>
</dbReference>